<keyword evidence="1" id="KW-0472">Membrane</keyword>
<dbReference type="AlphaFoldDB" id="A0A1D1XWX7"/>
<proteinExistence type="predicted"/>
<gene>
    <name evidence="2" type="primary">ETR2_0</name>
    <name evidence="2" type="ORF">g.70433</name>
</gene>
<accession>A0A1D1XWX7</accession>
<protein>
    <submittedName>
        <fullName evidence="2">Ethylene receptor 2</fullName>
    </submittedName>
</protein>
<feature type="transmembrane region" description="Helical" evidence="1">
    <location>
        <begin position="66"/>
        <end position="84"/>
    </location>
</feature>
<feature type="transmembrane region" description="Helical" evidence="1">
    <location>
        <begin position="91"/>
        <end position="110"/>
    </location>
</feature>
<keyword evidence="1" id="KW-1133">Transmembrane helix</keyword>
<feature type="non-terminal residue" evidence="2">
    <location>
        <position position="1"/>
    </location>
</feature>
<feature type="transmembrane region" description="Helical" evidence="1">
    <location>
        <begin position="161"/>
        <end position="180"/>
    </location>
</feature>
<organism evidence="2">
    <name type="scientific">Anthurium amnicola</name>
    <dbReference type="NCBI Taxonomy" id="1678845"/>
    <lineage>
        <taxon>Eukaryota</taxon>
        <taxon>Viridiplantae</taxon>
        <taxon>Streptophyta</taxon>
        <taxon>Embryophyta</taxon>
        <taxon>Tracheophyta</taxon>
        <taxon>Spermatophyta</taxon>
        <taxon>Magnoliopsida</taxon>
        <taxon>Liliopsida</taxon>
        <taxon>Araceae</taxon>
        <taxon>Pothoideae</taxon>
        <taxon>Potheae</taxon>
        <taxon>Anthurium</taxon>
    </lineage>
</organism>
<reference evidence="2" key="1">
    <citation type="submission" date="2015-07" db="EMBL/GenBank/DDBJ databases">
        <title>Transcriptome Assembly of Anthurium amnicola.</title>
        <authorList>
            <person name="Suzuki J."/>
        </authorList>
    </citation>
    <scope>NUCLEOTIDE SEQUENCE</scope>
</reference>
<evidence type="ECO:0000256" key="1">
    <source>
        <dbReference type="SAM" id="Phobius"/>
    </source>
</evidence>
<sequence length="192" mass="21829">EAHHTPCFSSKPFSSHFSHHSSHVSSLFLSSPPPLLYSLCPTPTFCIHTASWVLPENSVVVCRDSQIILIICLFASIFPFHLCVQSKTHSFSTVWGFSSPFTFHLFYYILCNFPHFFFLHVSVLLFMLLSLGILHLLHSFPHSPHPLPATMEISIFCPRNCVFFLPLILFSLYLFLQASVNGGKVRKDSPSW</sequence>
<name>A0A1D1XWX7_9ARAE</name>
<dbReference type="EMBL" id="GDJX01021037">
    <property type="protein sequence ID" value="JAT46899.1"/>
    <property type="molecule type" value="Transcribed_RNA"/>
</dbReference>
<keyword evidence="2" id="KW-0675">Receptor</keyword>
<feature type="transmembrane region" description="Helical" evidence="1">
    <location>
        <begin position="116"/>
        <end position="140"/>
    </location>
</feature>
<evidence type="ECO:0000313" key="2">
    <source>
        <dbReference type="EMBL" id="JAT46899.1"/>
    </source>
</evidence>
<keyword evidence="1" id="KW-0812">Transmembrane</keyword>